<dbReference type="SUPFAM" id="SSF55486">
    <property type="entry name" value="Metalloproteases ('zincins'), catalytic domain"/>
    <property type="match status" value="1"/>
</dbReference>
<organism evidence="2 3">
    <name type="scientific">Cylindrotheca closterium</name>
    <dbReference type="NCBI Taxonomy" id="2856"/>
    <lineage>
        <taxon>Eukaryota</taxon>
        <taxon>Sar</taxon>
        <taxon>Stramenopiles</taxon>
        <taxon>Ochrophyta</taxon>
        <taxon>Bacillariophyta</taxon>
        <taxon>Bacillariophyceae</taxon>
        <taxon>Bacillariophycidae</taxon>
        <taxon>Bacillariales</taxon>
        <taxon>Bacillariaceae</taxon>
        <taxon>Cylindrotheca</taxon>
    </lineage>
</organism>
<keyword evidence="1" id="KW-0732">Signal</keyword>
<evidence type="ECO:0000313" key="2">
    <source>
        <dbReference type="EMBL" id="CAJ1965151.1"/>
    </source>
</evidence>
<accession>A0AAD2G749</accession>
<proteinExistence type="predicted"/>
<evidence type="ECO:0000313" key="3">
    <source>
        <dbReference type="Proteomes" id="UP001295423"/>
    </source>
</evidence>
<evidence type="ECO:0008006" key="4">
    <source>
        <dbReference type="Google" id="ProtNLM"/>
    </source>
</evidence>
<keyword evidence="3" id="KW-1185">Reference proteome</keyword>
<comment type="caution">
    <text evidence="2">The sequence shown here is derived from an EMBL/GenBank/DDBJ whole genome shotgun (WGS) entry which is preliminary data.</text>
</comment>
<dbReference type="AlphaFoldDB" id="A0AAD2G749"/>
<reference evidence="2" key="1">
    <citation type="submission" date="2023-08" db="EMBL/GenBank/DDBJ databases">
        <authorList>
            <person name="Audoor S."/>
            <person name="Bilcke G."/>
        </authorList>
    </citation>
    <scope>NUCLEOTIDE SEQUENCE</scope>
</reference>
<protein>
    <recommendedName>
        <fullName evidence="4">Peptidase M11 gametolysin domain-containing protein</fullName>
    </recommendedName>
</protein>
<gene>
    <name evidence="2" type="ORF">CYCCA115_LOCUS20973</name>
</gene>
<feature type="chain" id="PRO_5042215820" description="Peptidase M11 gametolysin domain-containing protein" evidence="1">
    <location>
        <begin position="23"/>
        <end position="738"/>
    </location>
</feature>
<name>A0AAD2G749_9STRA</name>
<evidence type="ECO:0000256" key="1">
    <source>
        <dbReference type="SAM" id="SignalP"/>
    </source>
</evidence>
<feature type="signal peptide" evidence="1">
    <location>
        <begin position="1"/>
        <end position="22"/>
    </location>
</feature>
<sequence>MRIRALSSLYYSALLLLTGTLSVTNSAGNPKFYEGSTASFDGIECLSIVTENDGAHDSTSRLLLACLTDDYQLLGVPVVNAGWINQMMKSGRMESGKTRMRFPAGTKVNSFLLDRAPESFDNADSSDEEDIVRNRRRLSKLKRIGIYELLSVRIVQDGAGKTTTHTAADLQQEVLSLTDVNIRTQTAACSFDQLILNPATGGLISGGVAEITTTVHPGNGNLDDPVQYNQFLGYINNILGQLFVANQNQLPADFIHICLPPDTLAGTQSLGFFNSFLSVFNSAVCTYTSYNMHEFGHNLDLNHSSDVLFTPGMDSQFGDQVGYMGASYAEVHGPEMCFNPAKSFQLDWYHFKTNTCTPMPCVPCEVDLGGFVSYNDPNIAFVLMKIQDPMTDVDHYLTYNNATGFNSGTKEGINQVVINTQASEGLEANFSQLVGLLDAGMSTTFSNTYNGTNDLVVEVLSIVDGVASVRASTGVCTSSNPGTIGDPHFRTWRNEHFEYHGQCDLILVKDPTFAFGKGLEVQIRTKLIRYWSYIKSAVIRIGSDILEVQGDAEMKGIAKYWFNLEYQKDDMETIGGFPVNVHIRSERKRIVTIDLDSVYPEQKIVISTWKEFVKVDFVNPTQESFGNSVGMLGNFHSGKTYARDGQTVLDDFWQLGEEWQVLPSDDMLFYATEYPQFPEKCLEPEEAQGDRRRRQLQESNVSEEEAEAACSQLKDPLSIKDCVYDILATQDLDMVGAF</sequence>
<dbReference type="Proteomes" id="UP001295423">
    <property type="component" value="Unassembled WGS sequence"/>
</dbReference>
<dbReference type="EMBL" id="CAKOGP040002202">
    <property type="protein sequence ID" value="CAJ1965151.1"/>
    <property type="molecule type" value="Genomic_DNA"/>
</dbReference>